<gene>
    <name evidence="1" type="ORF">CI610_03775</name>
</gene>
<evidence type="ECO:0000313" key="1">
    <source>
        <dbReference type="EMBL" id="PJE77308.1"/>
    </source>
</evidence>
<dbReference type="AlphaFoldDB" id="A0A2H9T272"/>
<organism evidence="1">
    <name type="scientific">invertebrate metagenome</name>
    <dbReference type="NCBI Taxonomy" id="1711999"/>
    <lineage>
        <taxon>unclassified sequences</taxon>
        <taxon>metagenomes</taxon>
        <taxon>organismal metagenomes</taxon>
    </lineage>
</organism>
<name>A0A2H9T272_9ZZZZ</name>
<comment type="caution">
    <text evidence="1">The sequence shown here is derived from an EMBL/GenBank/DDBJ whole genome shotgun (WGS) entry which is preliminary data.</text>
</comment>
<sequence>MTVFKNQNVSKVIAISLLDMLVDDQNNTEIRGEIFVKTSFLHMFNQFQMGKWL</sequence>
<accession>A0A2H9T272</accession>
<protein>
    <submittedName>
        <fullName evidence="1">Uncharacterized protein</fullName>
    </submittedName>
</protein>
<proteinExistence type="predicted"/>
<dbReference type="EMBL" id="NSIT01000809">
    <property type="protein sequence ID" value="PJE77308.1"/>
    <property type="molecule type" value="Genomic_DNA"/>
</dbReference>
<reference evidence="1" key="1">
    <citation type="journal article" date="2017" name="Appl. Environ. Microbiol.">
        <title>Molecular characterization of an Endozoicomonas-like organism causing infection in king scallop Pecten maximus L.</title>
        <authorList>
            <person name="Cano I."/>
            <person name="van Aerle R."/>
            <person name="Ross S."/>
            <person name="Verner-Jeffreys D.W."/>
            <person name="Paley R.K."/>
            <person name="Rimmer G."/>
            <person name="Ryder D."/>
            <person name="Hooper P."/>
            <person name="Stone D."/>
            <person name="Feist S.W."/>
        </authorList>
    </citation>
    <scope>NUCLEOTIDE SEQUENCE</scope>
</reference>